<gene>
    <name evidence="2" type="ORF">DdX_20448</name>
</gene>
<evidence type="ECO:0000256" key="1">
    <source>
        <dbReference type="SAM" id="MobiDB-lite"/>
    </source>
</evidence>
<protein>
    <submittedName>
        <fullName evidence="2">Uncharacterized protein</fullName>
    </submittedName>
</protein>
<reference evidence="2" key="1">
    <citation type="submission" date="2022-01" db="EMBL/GenBank/DDBJ databases">
        <title>Genome Sequence Resource for Two Populations of Ditylenchus destructor, the Migratory Endoparasitic Phytonematode.</title>
        <authorList>
            <person name="Zhang H."/>
            <person name="Lin R."/>
            <person name="Xie B."/>
        </authorList>
    </citation>
    <scope>NUCLEOTIDE SEQUENCE</scope>
    <source>
        <strain evidence="2">BazhouSP</strain>
    </source>
</reference>
<comment type="caution">
    <text evidence="2">The sequence shown here is derived from an EMBL/GenBank/DDBJ whole genome shotgun (WGS) entry which is preliminary data.</text>
</comment>
<feature type="region of interest" description="Disordered" evidence="1">
    <location>
        <begin position="412"/>
        <end position="454"/>
    </location>
</feature>
<dbReference type="Proteomes" id="UP001201812">
    <property type="component" value="Unassembled WGS sequence"/>
</dbReference>
<evidence type="ECO:0000313" key="3">
    <source>
        <dbReference type="Proteomes" id="UP001201812"/>
    </source>
</evidence>
<dbReference type="EMBL" id="JAKKPZ010000582">
    <property type="protein sequence ID" value="KAI1693807.1"/>
    <property type="molecule type" value="Genomic_DNA"/>
</dbReference>
<name>A0AAD4QRU6_9BILA</name>
<dbReference type="AlphaFoldDB" id="A0AAD4QRU6"/>
<keyword evidence="3" id="KW-1185">Reference proteome</keyword>
<sequence length="486" mass="50438">MKHTSAVRRTTSMIVPRASWLAVMSRKQSSSAPAASYARACSTGARVAQVHEVHALDDAAVGHCLGEVEAAIVQCAAGDDAFDPGLAGQRVDVGDVRHPAAGDHRDRDFGSERGGRLDITAFQQAVAADIGEQECGDAGILEPVTEFGDRDGRDVGPALGRDETVARIDCDDDLAGMRGGGFTHEIRVLECGSADHDAADAHIDPALDRGAVADAAAELNLARKAREDRGDRATIDRFAGECGIKIDDVEVSRARLCKGFGLRCGVLAIDGGAGHIPFGQTDDLTGLEVDGGKTITGSTSESVRAMPSHSAGSFRVELHPGEIVAADRGGDRAAMFGRGEHPLATIGEAVQEIGLARLDQRVGDDRNDIVPAHMGDTDIAGGQLADGTAKPAQALVRAQFLTGLRQQLHTDADAKKGAASLSTRWSSASTMPGIARSPEAQAPNAPTPGRTMRSAFSTASGSAVTATSAAPAALSALWTEWRLPAP</sequence>
<feature type="compositionally biased region" description="Polar residues" evidence="1">
    <location>
        <begin position="420"/>
        <end position="430"/>
    </location>
</feature>
<accession>A0AAD4QRU6</accession>
<proteinExistence type="predicted"/>
<organism evidence="2 3">
    <name type="scientific">Ditylenchus destructor</name>
    <dbReference type="NCBI Taxonomy" id="166010"/>
    <lineage>
        <taxon>Eukaryota</taxon>
        <taxon>Metazoa</taxon>
        <taxon>Ecdysozoa</taxon>
        <taxon>Nematoda</taxon>
        <taxon>Chromadorea</taxon>
        <taxon>Rhabditida</taxon>
        <taxon>Tylenchina</taxon>
        <taxon>Tylenchomorpha</taxon>
        <taxon>Sphaerularioidea</taxon>
        <taxon>Anguinidae</taxon>
        <taxon>Anguininae</taxon>
        <taxon>Ditylenchus</taxon>
    </lineage>
</organism>
<evidence type="ECO:0000313" key="2">
    <source>
        <dbReference type="EMBL" id="KAI1693807.1"/>
    </source>
</evidence>